<name>A0A7C5SZ19_9AQUI</name>
<dbReference type="AlphaFoldDB" id="A0A7C5SZ19"/>
<sequence length="136" mass="14840">MFNFFRDFHRVQRIAWGLFYEPPAYAIGMNSLSVKELSAGNMLVVPVGKLYVQGIKVIDTLDAPLSPEREGFIIPVEDKDGLPVIQVVSGGEVVALAGQNFLILDPIAPEKEDKQLVLALSKALSRLNPSTAAMLC</sequence>
<gene>
    <name evidence="1" type="ORF">ENN04_07645</name>
</gene>
<protein>
    <submittedName>
        <fullName evidence="1">Uncharacterized protein</fullName>
    </submittedName>
</protein>
<evidence type="ECO:0000313" key="1">
    <source>
        <dbReference type="EMBL" id="HHO74485.1"/>
    </source>
</evidence>
<reference evidence="1" key="1">
    <citation type="journal article" date="2020" name="mSystems">
        <title>Genome- and Community-Level Interaction Insights into Carbon Utilization and Element Cycling Functions of Hydrothermarchaeota in Hydrothermal Sediment.</title>
        <authorList>
            <person name="Zhou Z."/>
            <person name="Liu Y."/>
            <person name="Xu W."/>
            <person name="Pan J."/>
            <person name="Luo Z.H."/>
            <person name="Li M."/>
        </authorList>
    </citation>
    <scope>NUCLEOTIDE SEQUENCE [LARGE SCALE GENOMIC DNA]</scope>
    <source>
        <strain evidence="1">SpSt-114</strain>
    </source>
</reference>
<organism evidence="1">
    <name type="scientific">Thermocrinis ruber</name>
    <dbReference type="NCBI Taxonomy" id="75906"/>
    <lineage>
        <taxon>Bacteria</taxon>
        <taxon>Pseudomonadati</taxon>
        <taxon>Aquificota</taxon>
        <taxon>Aquificia</taxon>
        <taxon>Aquificales</taxon>
        <taxon>Aquificaceae</taxon>
        <taxon>Thermocrinis</taxon>
    </lineage>
</organism>
<dbReference type="EMBL" id="DSAC01000095">
    <property type="protein sequence ID" value="HHO74485.1"/>
    <property type="molecule type" value="Genomic_DNA"/>
</dbReference>
<proteinExistence type="predicted"/>
<comment type="caution">
    <text evidence="1">The sequence shown here is derived from an EMBL/GenBank/DDBJ whole genome shotgun (WGS) entry which is preliminary data.</text>
</comment>
<accession>A0A7C5SZ19</accession>